<dbReference type="OrthoDB" id="202076at2157"/>
<dbReference type="Proteomes" id="UP000011648">
    <property type="component" value="Unassembled WGS sequence"/>
</dbReference>
<comment type="caution">
    <text evidence="7">The sequence shown here is derived from an EMBL/GenBank/DDBJ whole genome shotgun (WGS) entry which is preliminary data.</text>
</comment>
<dbReference type="CDD" id="cd13128">
    <property type="entry name" value="MATE_Wzx_like"/>
    <property type="match status" value="1"/>
</dbReference>
<evidence type="ECO:0000313" key="8">
    <source>
        <dbReference type="Proteomes" id="UP000011648"/>
    </source>
</evidence>
<sequence>MKEKLLSGFRATLGAEIVRTVAKGVLTVSLARLFLTPDEYGILFLAISVFSASLLCSRLGIPRSTARYIAKYRETDPGQVPYLVRSSLLFLGIVMLIVAAAVTVFHQLLADLFGEPELAPLLVLGGVYISAWTLNSYVHTLFQGFNRITWSARVTIITNVSTLLSVVALLLTGSGVIGALTGYIIGYALGAVYGLVLLYRLVAEFDRAAEPEPGLRRRLIEYSLPLTVSDGANVVYKQVDTLLIGAFLTPAAVGYYVLAKQISDFVIAPASSLGFTVSPSYGEYKANGELEEAARMYETTFKHNVVFYVPAAAGLIVVADPLIRYVFGSDYLGAIPVIQVFALFIVFQSIDKITNDALDYLGRATHRAVSKGATGAFNFGLNLVLIPTIGVVGAAISTVVSYGIMVTVNIYLIHTELPISPRYLAKSVVMVSGIALSMALVVLLALPAATNIVSLLAVIGLGVTLWALFSVTSGLVDIHSVRS</sequence>
<keyword evidence="2" id="KW-1003">Cell membrane</keyword>
<feature type="transmembrane region" description="Helical" evidence="6">
    <location>
        <begin position="452"/>
        <end position="476"/>
    </location>
</feature>
<dbReference type="PANTHER" id="PTHR30250">
    <property type="entry name" value="PST FAMILY PREDICTED COLANIC ACID TRANSPORTER"/>
    <property type="match status" value="1"/>
</dbReference>
<gene>
    <name evidence="7" type="ORF">C484_19977</name>
</gene>
<evidence type="ECO:0000256" key="4">
    <source>
        <dbReference type="ARBA" id="ARBA00022989"/>
    </source>
</evidence>
<comment type="subcellular location">
    <subcellularLocation>
        <location evidence="1">Cell membrane</location>
        <topology evidence="1">Multi-pass membrane protein</topology>
    </subcellularLocation>
</comment>
<dbReference type="STRING" id="1230458.C484_19977"/>
<reference evidence="7 8" key="1">
    <citation type="journal article" date="2014" name="PLoS Genet.">
        <title>Phylogenetically driven sequencing of extremely halophilic archaea reveals strategies for static and dynamic osmo-response.</title>
        <authorList>
            <person name="Becker E.A."/>
            <person name="Seitzer P.M."/>
            <person name="Tritt A."/>
            <person name="Larsen D."/>
            <person name="Krusor M."/>
            <person name="Yao A.I."/>
            <person name="Wu D."/>
            <person name="Madern D."/>
            <person name="Eisen J.A."/>
            <person name="Darling A.E."/>
            <person name="Facciotti M.T."/>
        </authorList>
    </citation>
    <scope>NUCLEOTIDE SEQUENCE [LARGE SCALE GENOMIC DNA]</scope>
    <source>
        <strain evidence="7 8">DSM 12281</strain>
    </source>
</reference>
<feature type="transmembrane region" description="Helical" evidence="6">
    <location>
        <begin position="331"/>
        <end position="347"/>
    </location>
</feature>
<organism evidence="7 8">
    <name type="scientific">Natrialba taiwanensis DSM 12281</name>
    <dbReference type="NCBI Taxonomy" id="1230458"/>
    <lineage>
        <taxon>Archaea</taxon>
        <taxon>Methanobacteriati</taxon>
        <taxon>Methanobacteriota</taxon>
        <taxon>Stenosarchaea group</taxon>
        <taxon>Halobacteria</taxon>
        <taxon>Halobacteriales</taxon>
        <taxon>Natrialbaceae</taxon>
        <taxon>Natrialba</taxon>
    </lineage>
</organism>
<dbReference type="RefSeq" id="WP_006827580.1">
    <property type="nucleotide sequence ID" value="NZ_AOIL01000067.1"/>
</dbReference>
<dbReference type="GO" id="GO:0005886">
    <property type="term" value="C:plasma membrane"/>
    <property type="evidence" value="ECO:0007669"/>
    <property type="project" value="UniProtKB-SubCell"/>
</dbReference>
<dbReference type="EMBL" id="AOIL01000067">
    <property type="protein sequence ID" value="ELY85632.1"/>
    <property type="molecule type" value="Genomic_DNA"/>
</dbReference>
<proteinExistence type="predicted"/>
<dbReference type="PATRIC" id="fig|1230458.4.peg.4020"/>
<feature type="transmembrane region" description="Helical" evidence="6">
    <location>
        <begin position="424"/>
        <end position="446"/>
    </location>
</feature>
<name>L9ZJ67_9EURY</name>
<feature type="transmembrane region" description="Helical" evidence="6">
    <location>
        <begin position="305"/>
        <end position="325"/>
    </location>
</feature>
<keyword evidence="8" id="KW-1185">Reference proteome</keyword>
<feature type="transmembrane region" description="Helical" evidence="6">
    <location>
        <begin position="82"/>
        <end position="106"/>
    </location>
</feature>
<feature type="transmembrane region" description="Helical" evidence="6">
    <location>
        <begin position="392"/>
        <end position="412"/>
    </location>
</feature>
<protein>
    <submittedName>
        <fullName evidence="7">Polysaccharide biosynthesis protein</fullName>
    </submittedName>
</protein>
<evidence type="ECO:0000256" key="3">
    <source>
        <dbReference type="ARBA" id="ARBA00022692"/>
    </source>
</evidence>
<evidence type="ECO:0000256" key="6">
    <source>
        <dbReference type="SAM" id="Phobius"/>
    </source>
</evidence>
<dbReference type="InterPro" id="IPR002797">
    <property type="entry name" value="Polysacc_synth"/>
</dbReference>
<keyword evidence="3 6" id="KW-0812">Transmembrane</keyword>
<dbReference type="Pfam" id="PF01943">
    <property type="entry name" value="Polysacc_synt"/>
    <property type="match status" value="1"/>
</dbReference>
<keyword evidence="5 6" id="KW-0472">Membrane</keyword>
<evidence type="ECO:0000256" key="1">
    <source>
        <dbReference type="ARBA" id="ARBA00004651"/>
    </source>
</evidence>
<accession>L9ZJ67</accession>
<feature type="transmembrane region" description="Helical" evidence="6">
    <location>
        <begin position="118"/>
        <end position="138"/>
    </location>
</feature>
<evidence type="ECO:0000256" key="5">
    <source>
        <dbReference type="ARBA" id="ARBA00023136"/>
    </source>
</evidence>
<dbReference type="PANTHER" id="PTHR30250:SF11">
    <property type="entry name" value="O-ANTIGEN TRANSPORTER-RELATED"/>
    <property type="match status" value="1"/>
</dbReference>
<evidence type="ECO:0000256" key="2">
    <source>
        <dbReference type="ARBA" id="ARBA00022475"/>
    </source>
</evidence>
<dbReference type="AlphaFoldDB" id="L9ZJ67"/>
<evidence type="ECO:0000313" key="7">
    <source>
        <dbReference type="EMBL" id="ELY85632.1"/>
    </source>
</evidence>
<dbReference type="InterPro" id="IPR050833">
    <property type="entry name" value="Poly_Biosynth_Transport"/>
</dbReference>
<feature type="transmembrane region" description="Helical" evidence="6">
    <location>
        <begin position="177"/>
        <end position="199"/>
    </location>
</feature>
<keyword evidence="4 6" id="KW-1133">Transmembrane helix</keyword>
<feature type="transmembrane region" description="Helical" evidence="6">
    <location>
        <begin position="150"/>
        <end position="171"/>
    </location>
</feature>
<feature type="transmembrane region" description="Helical" evidence="6">
    <location>
        <begin position="40"/>
        <end position="61"/>
    </location>
</feature>